<dbReference type="Gene3D" id="3.40.50.2000">
    <property type="entry name" value="Glycogen Phosphorylase B"/>
    <property type="match status" value="1"/>
</dbReference>
<dbReference type="GO" id="GO:0016740">
    <property type="term" value="F:transferase activity"/>
    <property type="evidence" value="ECO:0007669"/>
    <property type="project" value="UniProtKB-KW"/>
</dbReference>
<dbReference type="OrthoDB" id="7374792at2"/>
<dbReference type="EMBL" id="QGNZ01000004">
    <property type="protein sequence ID" value="PWS26392.1"/>
    <property type="molecule type" value="Genomic_DNA"/>
</dbReference>
<keyword evidence="2" id="KW-1185">Reference proteome</keyword>
<comment type="caution">
    <text evidence="1">The sequence shown here is derived from an EMBL/GenBank/DDBJ whole genome shotgun (WGS) entry which is preliminary data.</text>
</comment>
<sequence length="325" mass="37878">MIHIYFKPLPLKDRYFFGDRYLIPFLKKLMKGKRVSGIEKVFINLCKSFDQMGIAYKKNQKFRSLKAEDKVIVLGIGKDILNAYQQPNQIIAGIALVSHPSEWTTMLEDYPIAKYLQHSAWAEAIYISYYGQKVCDVWFAGIETEKWKPPVNENKAFDFLIYNKIKSKYDADLLMPIKNQLEAQGYTFKEIIYGHYKEKEYFNLLSDCKAMIYLSEHESQGFAYQEAMSMNVPILAWNQGYWLDPNLGKWNNNMPIPASSVPYFNAYCGETFVDFAAFKDKLPLFLSRMVGGKYQPRQYVIENLSLAKSAKRMLQIIDEVYETEV</sequence>
<name>A0A317EID3_9SPHI</name>
<dbReference type="AlphaFoldDB" id="A0A317EID3"/>
<evidence type="ECO:0000313" key="1">
    <source>
        <dbReference type="EMBL" id="PWS26392.1"/>
    </source>
</evidence>
<protein>
    <submittedName>
        <fullName evidence="1">Glycosyltransferase family 1 protein</fullName>
    </submittedName>
</protein>
<gene>
    <name evidence="1" type="ORF">DHW03_16560</name>
</gene>
<dbReference type="SUPFAM" id="SSF53756">
    <property type="entry name" value="UDP-Glycosyltransferase/glycogen phosphorylase"/>
    <property type="match status" value="1"/>
</dbReference>
<dbReference type="Proteomes" id="UP000245379">
    <property type="component" value="Unassembled WGS sequence"/>
</dbReference>
<reference evidence="1 2" key="1">
    <citation type="submission" date="2018-05" db="EMBL/GenBank/DDBJ databases">
        <title>Pedobacter paludis sp. nov., isolated from wetland soil.</title>
        <authorList>
            <person name="Zhang Y."/>
            <person name="Wang G."/>
        </authorList>
    </citation>
    <scope>NUCLEOTIDE SEQUENCE [LARGE SCALE GENOMIC DNA]</scope>
    <source>
        <strain evidence="1 2">KCTC22721</strain>
    </source>
</reference>
<organism evidence="1 2">
    <name type="scientific">Pedobacter yonginense</name>
    <dbReference type="NCBI Taxonomy" id="651869"/>
    <lineage>
        <taxon>Bacteria</taxon>
        <taxon>Pseudomonadati</taxon>
        <taxon>Bacteroidota</taxon>
        <taxon>Sphingobacteriia</taxon>
        <taxon>Sphingobacteriales</taxon>
        <taxon>Sphingobacteriaceae</taxon>
        <taxon>Pedobacter</taxon>
    </lineage>
</organism>
<keyword evidence="1" id="KW-0808">Transferase</keyword>
<evidence type="ECO:0000313" key="2">
    <source>
        <dbReference type="Proteomes" id="UP000245379"/>
    </source>
</evidence>
<proteinExistence type="predicted"/>
<accession>A0A317EID3</accession>